<dbReference type="InterPro" id="IPR024268">
    <property type="entry name" value="AviRa"/>
</dbReference>
<dbReference type="SUPFAM" id="SSF53335">
    <property type="entry name" value="S-adenosyl-L-methionine-dependent methyltransferases"/>
    <property type="match status" value="1"/>
</dbReference>
<evidence type="ECO:0008006" key="3">
    <source>
        <dbReference type="Google" id="ProtNLM"/>
    </source>
</evidence>
<keyword evidence="2" id="KW-1185">Reference proteome</keyword>
<organism evidence="1 2">
    <name type="scientific">Paenibacillus albus</name>
    <dbReference type="NCBI Taxonomy" id="2495582"/>
    <lineage>
        <taxon>Bacteria</taxon>
        <taxon>Bacillati</taxon>
        <taxon>Bacillota</taxon>
        <taxon>Bacilli</taxon>
        <taxon>Bacillales</taxon>
        <taxon>Paenibacillaceae</taxon>
        <taxon>Paenibacillus</taxon>
    </lineage>
</organism>
<proteinExistence type="predicted"/>
<dbReference type="EMBL" id="CP034437">
    <property type="protein sequence ID" value="AZN40001.1"/>
    <property type="molecule type" value="Genomic_DNA"/>
</dbReference>
<gene>
    <name evidence="1" type="ORF">EJC50_10290</name>
</gene>
<dbReference type="KEGG" id="palb:EJC50_10290"/>
<name>A0A3S9A2R3_9BACL</name>
<sequence>MEYRYERDKENYEDYASGRVLYNAHGTTAFPVRLASEIIQRCFQVLVAKGSKGPYSIYDPCCGGAYLLTVVGLLHSEHIQSIYASDINEDVLGIAEKNLSLLSAAGIDKRKEQIQEYIKLYNKASHVSALESAERLSHLIEGSSIENVTAFQSDITASDYNKVMHHSVNIVITDLPYGDIVTWRSDSPDPLNNFFEHAYDLLEGSHSVLAVIADKSQKLKHEKFRRIEFVKIGKRQMAIFEPIIASN</sequence>
<dbReference type="Proteomes" id="UP000272528">
    <property type="component" value="Chromosome"/>
</dbReference>
<dbReference type="Gene3D" id="1.10.287.540">
    <property type="entry name" value="Helix hairpin bin"/>
    <property type="match status" value="1"/>
</dbReference>
<protein>
    <recommendedName>
        <fullName evidence="3">rRNA methyltransferase</fullName>
    </recommendedName>
</protein>
<dbReference type="Gene3D" id="3.40.50.150">
    <property type="entry name" value="Vaccinia Virus protein VP39"/>
    <property type="match status" value="1"/>
</dbReference>
<dbReference type="Pfam" id="PF11599">
    <property type="entry name" value="AviRa"/>
    <property type="match status" value="1"/>
</dbReference>
<evidence type="ECO:0000313" key="2">
    <source>
        <dbReference type="Proteomes" id="UP000272528"/>
    </source>
</evidence>
<evidence type="ECO:0000313" key="1">
    <source>
        <dbReference type="EMBL" id="AZN40001.1"/>
    </source>
</evidence>
<dbReference type="RefSeq" id="WP_126015135.1">
    <property type="nucleotide sequence ID" value="NZ_CP034437.1"/>
</dbReference>
<dbReference type="InterPro" id="IPR029063">
    <property type="entry name" value="SAM-dependent_MTases_sf"/>
</dbReference>
<dbReference type="AlphaFoldDB" id="A0A3S9A2R3"/>
<reference evidence="2" key="1">
    <citation type="submission" date="2018-12" db="EMBL/GenBank/DDBJ databases">
        <title>Genome sequence of Peanibacillus sp.</title>
        <authorList>
            <person name="Subramani G."/>
            <person name="Srinivasan S."/>
            <person name="Kim M.K."/>
        </authorList>
    </citation>
    <scope>NUCLEOTIDE SEQUENCE [LARGE SCALE GENOMIC DNA]</scope>
    <source>
        <strain evidence="2">18JY67-1</strain>
    </source>
</reference>
<accession>A0A3S9A2R3</accession>
<dbReference type="OrthoDB" id="3576210at2"/>